<dbReference type="Proteomes" id="UP000481858">
    <property type="component" value="Unassembled WGS sequence"/>
</dbReference>
<evidence type="ECO:0000256" key="6">
    <source>
        <dbReference type="ARBA" id="ARBA00023004"/>
    </source>
</evidence>
<dbReference type="InterPro" id="IPR036396">
    <property type="entry name" value="Cyt_P450_sf"/>
</dbReference>
<feature type="transmembrane region" description="Helical" evidence="10">
    <location>
        <begin position="6"/>
        <end position="28"/>
    </location>
</feature>
<dbReference type="AlphaFoldDB" id="A0A7C8IHQ5"/>
<gene>
    <name evidence="11" type="ORF">GQX73_g9816</name>
</gene>
<dbReference type="PRINTS" id="PR00463">
    <property type="entry name" value="EP450I"/>
</dbReference>
<evidence type="ECO:0000313" key="11">
    <source>
        <dbReference type="EMBL" id="KAF2963760.1"/>
    </source>
</evidence>
<dbReference type="GO" id="GO:0020037">
    <property type="term" value="F:heme binding"/>
    <property type="evidence" value="ECO:0007669"/>
    <property type="project" value="InterPro"/>
</dbReference>
<dbReference type="InParanoid" id="A0A7C8IHQ5"/>
<keyword evidence="12" id="KW-1185">Reference proteome</keyword>
<dbReference type="SUPFAM" id="SSF48264">
    <property type="entry name" value="Cytochrome P450"/>
    <property type="match status" value="1"/>
</dbReference>
<evidence type="ECO:0000256" key="7">
    <source>
        <dbReference type="ARBA" id="ARBA00023033"/>
    </source>
</evidence>
<dbReference type="PANTHER" id="PTHR46300">
    <property type="entry name" value="P450, PUTATIVE (EUROFUNG)-RELATED-RELATED"/>
    <property type="match status" value="1"/>
</dbReference>
<evidence type="ECO:0000256" key="2">
    <source>
        <dbReference type="ARBA" id="ARBA00010617"/>
    </source>
</evidence>
<dbReference type="OrthoDB" id="2789670at2759"/>
<dbReference type="InterPro" id="IPR050364">
    <property type="entry name" value="Cytochrome_P450_fung"/>
</dbReference>
<dbReference type="InterPro" id="IPR002401">
    <property type="entry name" value="Cyt_P450_E_grp-I"/>
</dbReference>
<evidence type="ECO:0000256" key="10">
    <source>
        <dbReference type="SAM" id="Phobius"/>
    </source>
</evidence>
<dbReference type="Pfam" id="PF00067">
    <property type="entry name" value="p450"/>
    <property type="match status" value="1"/>
</dbReference>
<evidence type="ECO:0008006" key="13">
    <source>
        <dbReference type="Google" id="ProtNLM"/>
    </source>
</evidence>
<keyword evidence="10" id="KW-1133">Transmembrane helix</keyword>
<proteinExistence type="inferred from homology"/>
<comment type="caution">
    <text evidence="11">The sequence shown here is derived from an EMBL/GenBank/DDBJ whole genome shotgun (WGS) entry which is preliminary data.</text>
</comment>
<dbReference type="GO" id="GO:0016705">
    <property type="term" value="F:oxidoreductase activity, acting on paired donors, with incorporation or reduction of molecular oxygen"/>
    <property type="evidence" value="ECO:0007669"/>
    <property type="project" value="InterPro"/>
</dbReference>
<feature type="binding site" description="axial binding residue" evidence="8">
    <location>
        <position position="441"/>
    </location>
    <ligand>
        <name>heme</name>
        <dbReference type="ChEBI" id="CHEBI:30413"/>
    </ligand>
    <ligandPart>
        <name>Fe</name>
        <dbReference type="ChEBI" id="CHEBI:18248"/>
    </ligandPart>
</feature>
<keyword evidence="10" id="KW-0812">Transmembrane</keyword>
<evidence type="ECO:0000256" key="9">
    <source>
        <dbReference type="RuleBase" id="RU000461"/>
    </source>
</evidence>
<dbReference type="PROSITE" id="PS00086">
    <property type="entry name" value="CYTOCHROME_P450"/>
    <property type="match status" value="1"/>
</dbReference>
<accession>A0A7C8IHQ5</accession>
<dbReference type="Gene3D" id="1.10.630.10">
    <property type="entry name" value="Cytochrome P450"/>
    <property type="match status" value="1"/>
</dbReference>
<evidence type="ECO:0000256" key="3">
    <source>
        <dbReference type="ARBA" id="ARBA00022617"/>
    </source>
</evidence>
<organism evidence="11 12">
    <name type="scientific">Xylaria multiplex</name>
    <dbReference type="NCBI Taxonomy" id="323545"/>
    <lineage>
        <taxon>Eukaryota</taxon>
        <taxon>Fungi</taxon>
        <taxon>Dikarya</taxon>
        <taxon>Ascomycota</taxon>
        <taxon>Pezizomycotina</taxon>
        <taxon>Sordariomycetes</taxon>
        <taxon>Xylariomycetidae</taxon>
        <taxon>Xylariales</taxon>
        <taxon>Xylariaceae</taxon>
        <taxon>Xylaria</taxon>
    </lineage>
</organism>
<keyword evidence="7 9" id="KW-0503">Monooxygenase</keyword>
<dbReference type="InterPro" id="IPR017972">
    <property type="entry name" value="Cyt_P450_CS"/>
</dbReference>
<evidence type="ECO:0000256" key="5">
    <source>
        <dbReference type="ARBA" id="ARBA00023002"/>
    </source>
</evidence>
<dbReference type="InterPro" id="IPR001128">
    <property type="entry name" value="Cyt_P450"/>
</dbReference>
<dbReference type="GO" id="GO:0004497">
    <property type="term" value="F:monooxygenase activity"/>
    <property type="evidence" value="ECO:0007669"/>
    <property type="project" value="UniProtKB-KW"/>
</dbReference>
<comment type="cofactor">
    <cofactor evidence="1 8">
        <name>heme</name>
        <dbReference type="ChEBI" id="CHEBI:30413"/>
    </cofactor>
</comment>
<dbReference type="EMBL" id="WUBL01000183">
    <property type="protein sequence ID" value="KAF2963760.1"/>
    <property type="molecule type" value="Genomic_DNA"/>
</dbReference>
<keyword evidence="3 8" id="KW-0349">Heme</keyword>
<reference evidence="11 12" key="1">
    <citation type="submission" date="2019-12" db="EMBL/GenBank/DDBJ databases">
        <title>Draft genome sequence of the ascomycete Xylaria multiplex DSM 110363.</title>
        <authorList>
            <person name="Buettner E."/>
            <person name="Kellner H."/>
        </authorList>
    </citation>
    <scope>NUCLEOTIDE SEQUENCE [LARGE SCALE GENOMIC DNA]</scope>
    <source>
        <strain evidence="11 12">DSM 110363</strain>
    </source>
</reference>
<evidence type="ECO:0000313" key="12">
    <source>
        <dbReference type="Proteomes" id="UP000481858"/>
    </source>
</evidence>
<keyword evidence="10" id="KW-0472">Membrane</keyword>
<sequence length="529" mass="59655">MATIEVLGSGFLFATAIVISVRIILFIFTKKPGKLPPGPKGLPLVGNVLDLPAKGEREWEHWLKHKDLYGPISSVTVFGVTLVILHSPELAFALLEKKSSIYSARPTFVFADMIGWGDTTPLLQLNKKHRLSRKLTHTMIGTQTAITPYFALQEMEAHRFLFRLLQQPELFQNHIRTEAAAIILKMVYGYTVEPHKPDPLVELADVSMAQFAVATTPGTWLVDVFPFLKYIPDWVPGISWKKVVKEQQAQLREFSQRPLKYAQQRIAKGNQEDTYVGIFHSEREGNLTHEDNEIIKWSAVGMYGGGTDTSVNALSSFFLAMTIFPDVQRKAREEIDRVIGAGRLPTFQDRDNLPYIEAVVKESWRWHTVVPMGVGHATDAEDIVNGYRIPKGAVVLPNVWWFTHDPAVYPDPYVFNPSRFLGPNPAPDPVNHIFGYGRRICPGRYFAITSVWITIAQTLAAFDISKGLDENGAEIEPTVRFSPSLISRPEDFEATIKPRSPGYEALIRQVEELHPWEESNADELKKIVI</sequence>
<keyword evidence="6 8" id="KW-0408">Iron</keyword>
<keyword evidence="5 9" id="KW-0560">Oxidoreductase</keyword>
<name>A0A7C8IHQ5_9PEZI</name>
<dbReference type="CDD" id="cd11065">
    <property type="entry name" value="CYP64-like"/>
    <property type="match status" value="1"/>
</dbReference>
<comment type="similarity">
    <text evidence="2 9">Belongs to the cytochrome P450 family.</text>
</comment>
<dbReference type="PANTHER" id="PTHR46300:SF7">
    <property type="entry name" value="P450, PUTATIVE (EUROFUNG)-RELATED"/>
    <property type="match status" value="1"/>
</dbReference>
<keyword evidence="4 8" id="KW-0479">Metal-binding</keyword>
<evidence type="ECO:0000256" key="8">
    <source>
        <dbReference type="PIRSR" id="PIRSR602401-1"/>
    </source>
</evidence>
<dbReference type="GO" id="GO:0005506">
    <property type="term" value="F:iron ion binding"/>
    <property type="evidence" value="ECO:0007669"/>
    <property type="project" value="InterPro"/>
</dbReference>
<protein>
    <recommendedName>
        <fullName evidence="13">O-methylsterigmatocystin oxidoreductase</fullName>
    </recommendedName>
</protein>
<evidence type="ECO:0000256" key="4">
    <source>
        <dbReference type="ARBA" id="ARBA00022723"/>
    </source>
</evidence>
<evidence type="ECO:0000256" key="1">
    <source>
        <dbReference type="ARBA" id="ARBA00001971"/>
    </source>
</evidence>